<dbReference type="InterPro" id="IPR029044">
    <property type="entry name" value="Nucleotide-diphossugar_trans"/>
</dbReference>
<sequence>MTVATEGTDGFKRFMRSANKYGFKVKVLGMGKEWRGRDVKNSADGGHKVNLLRNELTKYKNDKNLLIMFTESHDVVLTDGPDAVRERFAKFDARVVFSADAFCWPDTTLKDKYPPVKPNEKRYLNSRGFIGYAPDLYQIVHYNALKDDGDDQSYYTSIFLDRLLGVQWNIKLDTKSNIFQNLHGSLGDVKLKYLGTHSFLYNSATATTPVVVNGNGPVEVRTEFNRVANYLADGWTTSSGCLSCQEDRFTLHGFKMYALPTILMGLFVEQPTPFIREFFRRIAALNYPKRKIGLFIHNKEELHIKDVARFLDKHSKEYRSVTHISPFSNIGNAVARNLGLEKCVEQNCQYYFSVDSVAQLTDPDTLNTLIGQNRTIISPMLSIPRTLASNFWGTLNEEGFYALSEDYMDLVEARKRGLWNVPFLMSAILIKGSLVDKLRAAHVSTARITPAMAFCQRARDLGYFMFVTNQQRHGHLINADNFETHHVHNDLYNLFENPHDWHLRYLHENYSVVLMENVQAVQDPHNEGLYVRFPTVDLDMRDVEFDRHWLFILAGAVRRSFVVFGSTPEIQFSRINIIVRYRPDEQAYLGPHDINAAFTVNIALNAAGVDFQGGGLRFTRYDCAINSTRKGWMLLHPGRLTHHHERLRVTNGTRYILISNVSL</sequence>
<comment type="cofactor">
    <cofactor evidence="1">
        <name>L-ascorbate</name>
        <dbReference type="ChEBI" id="CHEBI:38290"/>
    </cofactor>
</comment>
<reference evidence="9 10" key="1">
    <citation type="journal article" date="2023" name="Sci. Data">
        <title>Genome assembly of the Korean intertidal mud-creeper Batillaria attramentaria.</title>
        <authorList>
            <person name="Patra A.K."/>
            <person name="Ho P.T."/>
            <person name="Jun S."/>
            <person name="Lee S.J."/>
            <person name="Kim Y."/>
            <person name="Won Y.J."/>
        </authorList>
    </citation>
    <scope>NUCLEOTIDE SEQUENCE [LARGE SCALE GENOMIC DNA]</scope>
    <source>
        <strain evidence="9">Wonlab-2016</strain>
    </source>
</reference>
<dbReference type="SMART" id="SM00702">
    <property type="entry name" value="P4Hc"/>
    <property type="match status" value="1"/>
</dbReference>
<dbReference type="AlphaFoldDB" id="A0ABD0JD17"/>
<keyword evidence="5" id="KW-0560">Oxidoreductase</keyword>
<dbReference type="InterPro" id="IPR057589">
    <property type="entry name" value="GT_PLOD"/>
</dbReference>
<dbReference type="InterPro" id="IPR050757">
    <property type="entry name" value="Collagen_mod_GT25"/>
</dbReference>
<dbReference type="PROSITE" id="PS51471">
    <property type="entry name" value="FE2OG_OXY"/>
    <property type="match status" value="1"/>
</dbReference>
<dbReference type="GO" id="GO:0008475">
    <property type="term" value="F:procollagen-lysine 5-dioxygenase activity"/>
    <property type="evidence" value="ECO:0007669"/>
    <property type="project" value="UniProtKB-EC"/>
</dbReference>
<evidence type="ECO:0000256" key="1">
    <source>
        <dbReference type="ARBA" id="ARBA00001961"/>
    </source>
</evidence>
<dbReference type="InterPro" id="IPR006620">
    <property type="entry name" value="Pro_4_hyd_alph"/>
</dbReference>
<gene>
    <name evidence="9" type="ORF">BaRGS_00035991</name>
</gene>
<evidence type="ECO:0000256" key="6">
    <source>
        <dbReference type="ARBA" id="ARBA00023004"/>
    </source>
</evidence>
<accession>A0ABD0JD17</accession>
<dbReference type="Proteomes" id="UP001519460">
    <property type="component" value="Unassembled WGS sequence"/>
</dbReference>
<dbReference type="InterPro" id="IPR005123">
    <property type="entry name" value="Oxoglu/Fe-dep_dioxygenase_dom"/>
</dbReference>
<keyword evidence="6" id="KW-0408">Iron</keyword>
<dbReference type="PANTHER" id="PTHR10730:SF45">
    <property type="entry name" value="PROCOLLAGEN-LYSINE,2-OXOGLUTARATE 5-DIOXYGENASE"/>
    <property type="match status" value="1"/>
</dbReference>
<protein>
    <recommendedName>
        <fullName evidence="2">procollagen-lysine 5-dioxygenase</fullName>
        <ecNumber evidence="2">1.14.11.4</ecNumber>
    </recommendedName>
</protein>
<evidence type="ECO:0000256" key="5">
    <source>
        <dbReference type="ARBA" id="ARBA00023002"/>
    </source>
</evidence>
<feature type="domain" description="Fe2OG dioxygenase" evidence="8">
    <location>
        <begin position="571"/>
        <end position="663"/>
    </location>
</feature>
<name>A0ABD0JD17_9CAEN</name>
<evidence type="ECO:0000256" key="4">
    <source>
        <dbReference type="ARBA" id="ARBA00022964"/>
    </source>
</evidence>
<dbReference type="SUPFAM" id="SSF53448">
    <property type="entry name" value="Nucleotide-diphospho-sugar transferases"/>
    <property type="match status" value="1"/>
</dbReference>
<dbReference type="EMBL" id="JACVVK020000495">
    <property type="protein sequence ID" value="KAK7471385.1"/>
    <property type="molecule type" value="Genomic_DNA"/>
</dbReference>
<comment type="caution">
    <text evidence="9">The sequence shown here is derived from an EMBL/GenBank/DDBJ whole genome shotgun (WGS) entry which is preliminary data.</text>
</comment>
<dbReference type="Pfam" id="PF25342">
    <property type="entry name" value="GT_PLOD"/>
    <property type="match status" value="1"/>
</dbReference>
<keyword evidence="3" id="KW-0479">Metal-binding</keyword>
<dbReference type="EC" id="1.14.11.4" evidence="2"/>
<dbReference type="GO" id="GO:0046872">
    <property type="term" value="F:metal ion binding"/>
    <property type="evidence" value="ECO:0007669"/>
    <property type="project" value="UniProtKB-KW"/>
</dbReference>
<comment type="catalytic activity">
    <reaction evidence="7">
        <text>L-lysyl-[collagen] + 2-oxoglutarate + O2 = (5R)-5-hydroxy-L-lysyl-[collagen] + succinate + CO2</text>
        <dbReference type="Rhea" id="RHEA:16569"/>
        <dbReference type="Rhea" id="RHEA-COMP:12751"/>
        <dbReference type="Rhea" id="RHEA-COMP:12752"/>
        <dbReference type="ChEBI" id="CHEBI:15379"/>
        <dbReference type="ChEBI" id="CHEBI:16526"/>
        <dbReference type="ChEBI" id="CHEBI:16810"/>
        <dbReference type="ChEBI" id="CHEBI:29969"/>
        <dbReference type="ChEBI" id="CHEBI:30031"/>
        <dbReference type="ChEBI" id="CHEBI:133442"/>
        <dbReference type="EC" id="1.14.11.4"/>
    </reaction>
</comment>
<evidence type="ECO:0000313" key="9">
    <source>
        <dbReference type="EMBL" id="KAK7471385.1"/>
    </source>
</evidence>
<dbReference type="Gene3D" id="2.60.120.620">
    <property type="entry name" value="q2cbj1_9rhob like domain"/>
    <property type="match status" value="1"/>
</dbReference>
<evidence type="ECO:0000256" key="2">
    <source>
        <dbReference type="ARBA" id="ARBA00012264"/>
    </source>
</evidence>
<proteinExistence type="predicted"/>
<evidence type="ECO:0000256" key="7">
    <source>
        <dbReference type="ARBA" id="ARBA00047930"/>
    </source>
</evidence>
<evidence type="ECO:0000259" key="8">
    <source>
        <dbReference type="PROSITE" id="PS51471"/>
    </source>
</evidence>
<keyword evidence="10" id="KW-1185">Reference proteome</keyword>
<organism evidence="9 10">
    <name type="scientific">Batillaria attramentaria</name>
    <dbReference type="NCBI Taxonomy" id="370345"/>
    <lineage>
        <taxon>Eukaryota</taxon>
        <taxon>Metazoa</taxon>
        <taxon>Spiralia</taxon>
        <taxon>Lophotrochozoa</taxon>
        <taxon>Mollusca</taxon>
        <taxon>Gastropoda</taxon>
        <taxon>Caenogastropoda</taxon>
        <taxon>Sorbeoconcha</taxon>
        <taxon>Cerithioidea</taxon>
        <taxon>Batillariidae</taxon>
        <taxon>Batillaria</taxon>
    </lineage>
</organism>
<dbReference type="PANTHER" id="PTHR10730">
    <property type="entry name" value="PROCOLLAGEN-LYSINE,2-OXOGLUTARATE 5-DIOXYGENASE/GLYCOSYLTRANSFERASE 25 FAMILY MEMBER"/>
    <property type="match status" value="1"/>
</dbReference>
<evidence type="ECO:0000313" key="10">
    <source>
        <dbReference type="Proteomes" id="UP001519460"/>
    </source>
</evidence>
<keyword evidence="4" id="KW-0223">Dioxygenase</keyword>
<evidence type="ECO:0000256" key="3">
    <source>
        <dbReference type="ARBA" id="ARBA00022723"/>
    </source>
</evidence>